<dbReference type="Proteomes" id="UP000186817">
    <property type="component" value="Unassembled WGS sequence"/>
</dbReference>
<dbReference type="EMBL" id="LSRX01000167">
    <property type="protein sequence ID" value="OLQ06106.1"/>
    <property type="molecule type" value="Genomic_DNA"/>
</dbReference>
<name>A0A1Q9EF80_SYMMI</name>
<organism evidence="2 3">
    <name type="scientific">Symbiodinium microadriaticum</name>
    <name type="common">Dinoflagellate</name>
    <name type="synonym">Zooxanthella microadriatica</name>
    <dbReference type="NCBI Taxonomy" id="2951"/>
    <lineage>
        <taxon>Eukaryota</taxon>
        <taxon>Sar</taxon>
        <taxon>Alveolata</taxon>
        <taxon>Dinophyceae</taxon>
        <taxon>Suessiales</taxon>
        <taxon>Symbiodiniaceae</taxon>
        <taxon>Symbiodinium</taxon>
    </lineage>
</organism>
<dbReference type="OrthoDB" id="419708at2759"/>
<keyword evidence="3" id="KW-1185">Reference proteome</keyword>
<proteinExistence type="predicted"/>
<gene>
    <name evidence="2" type="ORF">AK812_SmicGene10645</name>
</gene>
<comment type="caution">
    <text evidence="2">The sequence shown here is derived from an EMBL/GenBank/DDBJ whole genome shotgun (WGS) entry which is preliminary data.</text>
</comment>
<dbReference type="InterPro" id="IPR025197">
    <property type="entry name" value="DUF4116"/>
</dbReference>
<accession>A0A1Q9EF80</accession>
<reference evidence="2 3" key="1">
    <citation type="submission" date="2016-02" db="EMBL/GenBank/DDBJ databases">
        <title>Genome analysis of coral dinoflagellate symbionts highlights evolutionary adaptations to a symbiotic lifestyle.</title>
        <authorList>
            <person name="Aranda M."/>
            <person name="Li Y."/>
            <person name="Liew Y.J."/>
            <person name="Baumgarten S."/>
            <person name="Simakov O."/>
            <person name="Wilson M."/>
            <person name="Piel J."/>
            <person name="Ashoor H."/>
            <person name="Bougouffa S."/>
            <person name="Bajic V.B."/>
            <person name="Ryu T."/>
            <person name="Ravasi T."/>
            <person name="Bayer T."/>
            <person name="Micklem G."/>
            <person name="Kim H."/>
            <person name="Bhak J."/>
            <person name="Lajeunesse T.C."/>
            <person name="Voolstra C.R."/>
        </authorList>
    </citation>
    <scope>NUCLEOTIDE SEQUENCE [LARGE SCALE GENOMIC DNA]</scope>
    <source>
        <strain evidence="2 3">CCMP2467</strain>
    </source>
</reference>
<dbReference type="AlphaFoldDB" id="A0A1Q9EF80"/>
<feature type="domain" description="DUF4116" evidence="1">
    <location>
        <begin position="184"/>
        <end position="232"/>
    </location>
</feature>
<dbReference type="Pfam" id="PF13475">
    <property type="entry name" value="DUF4116"/>
    <property type="match status" value="1"/>
</dbReference>
<protein>
    <recommendedName>
        <fullName evidence="1">DUF4116 domain-containing protein</fullName>
    </recommendedName>
</protein>
<evidence type="ECO:0000313" key="3">
    <source>
        <dbReference type="Proteomes" id="UP000186817"/>
    </source>
</evidence>
<evidence type="ECO:0000259" key="1">
    <source>
        <dbReference type="Pfam" id="PF13475"/>
    </source>
</evidence>
<sequence length="403" mass="45783">MSPVSNQVHQRYQQVTVFNHDCPIQSFSAQNQKILLHEPLQYDLTFTPGPDYMYDYEMPSSELKLQLQSQRGFHPAVTTIFVNGERCGACGRGRPQVARWLQEVAWLETFTDKVLLKAGEPQLRPIRGLAARLAKRPELKTLSWLEILPCLRDNKYFLLNTLEHCTRQDAEVIAKNAEEEHLADEEFVIALVKKNGNLLRFASLKLQGKPDVVNVAMKENPNAFGYASAEIRADYPTALWAVSHNGRLLQEVSGDLKANMEILRTALSNNLRAYEFAGGDAKTLRQLAATEVLKSLGVESDDLAEQSDEPTNLSKEFALEAVRWPARHYMELPESHKLDVDIAVEAVKHCWGLFPDHLPGNVRWNFEVMVTAVGRSGRSNEFLMYRLLPTDRTRVSRELERRA</sequence>
<evidence type="ECO:0000313" key="2">
    <source>
        <dbReference type="EMBL" id="OLQ06106.1"/>
    </source>
</evidence>